<accession>A0ABS1LZ56</accession>
<sequence length="297" mass="33325">MNRWLNWLRLNIDGLVILVLAPVVGVLAVLDAFNMDNHVGGITLTVLGLLALALLRDRHLTTKAIQDTAAVKMLYGPEIGEAHTEARRDTDQWACRSGVGTYLRAVTLPSLLERARVDQRPIRVQVEIIDPRDEHLCEADAQYRASLQSPGDAARVTWTADRVRRQALATILAAYWYRKQSTFLSVDVALSSTMSTLRWDLSSSCVILTPRNPSTPALKFTRDKPHYRDYNRELLTSFEQAHRLSPTDDGMLRLNTEPTPADVRRFFAHLGITIPTAYADREIAEIVTAALEGRNRA</sequence>
<reference evidence="2 3" key="1">
    <citation type="submission" date="2021-01" db="EMBL/GenBank/DDBJ databases">
        <title>WGS of actinomycetes isolated from Thailand.</title>
        <authorList>
            <person name="Thawai C."/>
        </authorList>
    </citation>
    <scope>NUCLEOTIDE SEQUENCE [LARGE SCALE GENOMIC DNA]</scope>
    <source>
        <strain evidence="2 3">LPG 2</strain>
    </source>
</reference>
<dbReference type="Proteomes" id="UP000602198">
    <property type="component" value="Unassembled WGS sequence"/>
</dbReference>
<evidence type="ECO:0000313" key="3">
    <source>
        <dbReference type="Proteomes" id="UP000602198"/>
    </source>
</evidence>
<feature type="transmembrane region" description="Helical" evidence="1">
    <location>
        <begin position="39"/>
        <end position="55"/>
    </location>
</feature>
<keyword evidence="1" id="KW-1133">Transmembrane helix</keyword>
<keyword evidence="1" id="KW-0812">Transmembrane</keyword>
<gene>
    <name evidence="2" type="ORF">JK358_03780</name>
</gene>
<evidence type="ECO:0000313" key="2">
    <source>
        <dbReference type="EMBL" id="MBL1073505.1"/>
    </source>
</evidence>
<evidence type="ECO:0000256" key="1">
    <source>
        <dbReference type="SAM" id="Phobius"/>
    </source>
</evidence>
<comment type="caution">
    <text evidence="2">The sequence shown here is derived from an EMBL/GenBank/DDBJ whole genome shotgun (WGS) entry which is preliminary data.</text>
</comment>
<dbReference type="RefSeq" id="WP_201943488.1">
    <property type="nucleotide sequence ID" value="NZ_JAERRJ010000001.1"/>
</dbReference>
<dbReference type="EMBL" id="JAERRJ010000001">
    <property type="protein sequence ID" value="MBL1073505.1"/>
    <property type="molecule type" value="Genomic_DNA"/>
</dbReference>
<organism evidence="2 3">
    <name type="scientific">Nocardia acididurans</name>
    <dbReference type="NCBI Taxonomy" id="2802282"/>
    <lineage>
        <taxon>Bacteria</taxon>
        <taxon>Bacillati</taxon>
        <taxon>Actinomycetota</taxon>
        <taxon>Actinomycetes</taxon>
        <taxon>Mycobacteriales</taxon>
        <taxon>Nocardiaceae</taxon>
        <taxon>Nocardia</taxon>
    </lineage>
</organism>
<keyword evidence="1" id="KW-0472">Membrane</keyword>
<name>A0ABS1LZ56_9NOCA</name>
<feature type="transmembrane region" description="Helical" evidence="1">
    <location>
        <begin position="12"/>
        <end position="33"/>
    </location>
</feature>
<protein>
    <submittedName>
        <fullName evidence="2">Uncharacterized protein</fullName>
    </submittedName>
</protein>
<keyword evidence="3" id="KW-1185">Reference proteome</keyword>
<proteinExistence type="predicted"/>